<comment type="caution">
    <text evidence="2">The sequence shown here is derived from an EMBL/GenBank/DDBJ whole genome shotgun (WGS) entry which is preliminary data.</text>
</comment>
<sequence>MSPGVAKENSPAWGEAVSGPNSGQVQAEGARPAAARIYRIAGPSKTARALDFIMDYSPGLGISPWTPRVEQVSQAAAISPNTVPAVLLGNAGDWESGFGKAGGSKAKNVRRPAAKRPSSSGKANGQGGAQEGESRSASKQSDKEEVVRAPAAKQLQLAAGGSVLKSPSAPESPSPSKQLPFDSTAAEVVSELPAVTSHHTGRPGSACPNPSPQLHKKRLTGDGPALSLDDSISADTLMGFNLWDSAELKWTPAGSPEIGKPPSSRPHTDQSQPWGQGGRDVASALAEVGGSQFQLGQGAALPRGRHELYLGGVTVQTLSRPSSRASASSVGSKTHQGSGNWGSALLRADPRRGCPRGGSASGMALPGLQQASSARPSPLVCSRICPPGSAVVLAAEAYTSSFQEAPSAVASASESRCGASRPPSGGGSARPRARSQPAGEIGLAAEAAAAADKRNAGRLVSSLGNKQLSSSVCYLALRLSFCADLRLSIPERARVLWQLFASQSGSLFIQQMMVSF</sequence>
<proteinExistence type="predicted"/>
<feature type="region of interest" description="Disordered" evidence="1">
    <location>
        <begin position="1"/>
        <end position="28"/>
    </location>
</feature>
<feature type="compositionally biased region" description="Basic and acidic residues" evidence="1">
    <location>
        <begin position="132"/>
        <end position="147"/>
    </location>
</feature>
<evidence type="ECO:0000313" key="2">
    <source>
        <dbReference type="EMBL" id="CAE8686032.1"/>
    </source>
</evidence>
<gene>
    <name evidence="2" type="ORF">PGLA2088_LOCUS24777</name>
</gene>
<feature type="region of interest" description="Disordered" evidence="1">
    <location>
        <begin position="99"/>
        <end position="230"/>
    </location>
</feature>
<feature type="region of interest" description="Disordered" evidence="1">
    <location>
        <begin position="320"/>
        <end position="346"/>
    </location>
</feature>
<organism evidence="2 3">
    <name type="scientific">Polarella glacialis</name>
    <name type="common">Dinoflagellate</name>
    <dbReference type="NCBI Taxonomy" id="89957"/>
    <lineage>
        <taxon>Eukaryota</taxon>
        <taxon>Sar</taxon>
        <taxon>Alveolata</taxon>
        <taxon>Dinophyceae</taxon>
        <taxon>Suessiales</taxon>
        <taxon>Suessiaceae</taxon>
        <taxon>Polarella</taxon>
    </lineage>
</organism>
<name>A0A813JQC0_POLGL</name>
<feature type="compositionally biased region" description="Low complexity" evidence="1">
    <location>
        <begin position="320"/>
        <end position="329"/>
    </location>
</feature>
<dbReference type="EMBL" id="CAJNNW010026525">
    <property type="protein sequence ID" value="CAE8686032.1"/>
    <property type="molecule type" value="Genomic_DNA"/>
</dbReference>
<evidence type="ECO:0000256" key="1">
    <source>
        <dbReference type="SAM" id="MobiDB-lite"/>
    </source>
</evidence>
<evidence type="ECO:0000313" key="3">
    <source>
        <dbReference type="Proteomes" id="UP000626109"/>
    </source>
</evidence>
<feature type="compositionally biased region" description="Low complexity" evidence="1">
    <location>
        <begin position="412"/>
        <end position="423"/>
    </location>
</feature>
<reference evidence="2" key="1">
    <citation type="submission" date="2021-02" db="EMBL/GenBank/DDBJ databases">
        <authorList>
            <person name="Dougan E. K."/>
            <person name="Rhodes N."/>
            <person name="Thang M."/>
            <person name="Chan C."/>
        </authorList>
    </citation>
    <scope>NUCLEOTIDE SEQUENCE</scope>
</reference>
<feature type="region of interest" description="Disordered" evidence="1">
    <location>
        <begin position="412"/>
        <end position="437"/>
    </location>
</feature>
<dbReference type="AlphaFoldDB" id="A0A813JQC0"/>
<feature type="compositionally biased region" description="Low complexity" evidence="1">
    <location>
        <begin position="166"/>
        <end position="176"/>
    </location>
</feature>
<dbReference type="Proteomes" id="UP000626109">
    <property type="component" value="Unassembled WGS sequence"/>
</dbReference>
<feature type="region of interest" description="Disordered" evidence="1">
    <location>
        <begin position="251"/>
        <end position="285"/>
    </location>
</feature>
<protein>
    <submittedName>
        <fullName evidence="2">Uncharacterized protein</fullName>
    </submittedName>
</protein>
<accession>A0A813JQC0</accession>